<dbReference type="AlphaFoldDB" id="A0A0K0EA56"/>
<dbReference type="GO" id="GO:0000729">
    <property type="term" value="P:DNA double-strand break processing"/>
    <property type="evidence" value="ECO:0007669"/>
    <property type="project" value="TreeGrafter"/>
</dbReference>
<accession>A0A0K0EA56</accession>
<evidence type="ECO:0000313" key="1">
    <source>
        <dbReference type="WBParaSite" id="SSTP_0000638300.1"/>
    </source>
</evidence>
<dbReference type="GO" id="GO:0003697">
    <property type="term" value="F:single-stranded DNA binding"/>
    <property type="evidence" value="ECO:0007669"/>
    <property type="project" value="TreeGrafter"/>
</dbReference>
<dbReference type="STRING" id="6248.A0A0K0EA56"/>
<dbReference type="InterPro" id="IPR052709">
    <property type="entry name" value="Transposase-MT_Hybrid"/>
</dbReference>
<organism evidence="1">
    <name type="scientific">Strongyloides stercoralis</name>
    <name type="common">Threadworm</name>
    <dbReference type="NCBI Taxonomy" id="6248"/>
    <lineage>
        <taxon>Eukaryota</taxon>
        <taxon>Metazoa</taxon>
        <taxon>Ecdysozoa</taxon>
        <taxon>Nematoda</taxon>
        <taxon>Chromadorea</taxon>
        <taxon>Rhabditida</taxon>
        <taxon>Tylenchina</taxon>
        <taxon>Panagrolaimomorpha</taxon>
        <taxon>Strongyloidoidea</taxon>
        <taxon>Strongyloididae</taxon>
        <taxon>Strongyloides</taxon>
    </lineage>
</organism>
<dbReference type="GO" id="GO:0000014">
    <property type="term" value="F:single-stranded DNA endodeoxyribonuclease activity"/>
    <property type="evidence" value="ECO:0007669"/>
    <property type="project" value="TreeGrafter"/>
</dbReference>
<dbReference type="InterPro" id="IPR036388">
    <property type="entry name" value="WH-like_DNA-bd_sf"/>
</dbReference>
<protein>
    <submittedName>
        <fullName evidence="1">HTH arsR-type domain-containing protein</fullName>
    </submittedName>
</protein>
<reference evidence="1" key="1">
    <citation type="submission" date="2015-08" db="UniProtKB">
        <authorList>
            <consortium name="WormBaseParasite"/>
        </authorList>
    </citation>
    <scope>IDENTIFICATION</scope>
</reference>
<dbReference type="GO" id="GO:0035861">
    <property type="term" value="C:site of double-strand break"/>
    <property type="evidence" value="ECO:0007669"/>
    <property type="project" value="TreeGrafter"/>
</dbReference>
<dbReference type="PANTHER" id="PTHR46060">
    <property type="entry name" value="MARINER MOS1 TRANSPOSASE-LIKE PROTEIN"/>
    <property type="match status" value="1"/>
</dbReference>
<dbReference type="GO" id="GO:0003690">
    <property type="term" value="F:double-stranded DNA binding"/>
    <property type="evidence" value="ECO:0007669"/>
    <property type="project" value="TreeGrafter"/>
</dbReference>
<dbReference type="GO" id="GO:0031297">
    <property type="term" value="P:replication fork processing"/>
    <property type="evidence" value="ECO:0007669"/>
    <property type="project" value="TreeGrafter"/>
</dbReference>
<name>A0A0K0EA56_STRER</name>
<dbReference type="GO" id="GO:0000793">
    <property type="term" value="C:condensed chromosome"/>
    <property type="evidence" value="ECO:0007669"/>
    <property type="project" value="TreeGrafter"/>
</dbReference>
<dbReference type="PANTHER" id="PTHR46060:SF2">
    <property type="entry name" value="HISTONE-LYSINE N-METHYLTRANSFERASE SETMAR"/>
    <property type="match status" value="1"/>
</dbReference>
<proteinExistence type="predicted"/>
<dbReference type="GO" id="GO:0015074">
    <property type="term" value="P:DNA integration"/>
    <property type="evidence" value="ECO:0007669"/>
    <property type="project" value="TreeGrafter"/>
</dbReference>
<dbReference type="GO" id="GO:0042800">
    <property type="term" value="F:histone H3K4 methyltransferase activity"/>
    <property type="evidence" value="ECO:0007669"/>
    <property type="project" value="TreeGrafter"/>
</dbReference>
<dbReference type="Gene3D" id="1.10.10.10">
    <property type="entry name" value="Winged helix-like DNA-binding domain superfamily/Winged helix DNA-binding domain"/>
    <property type="match status" value="1"/>
</dbReference>
<dbReference type="GO" id="GO:0044774">
    <property type="term" value="P:mitotic DNA integrity checkpoint signaling"/>
    <property type="evidence" value="ECO:0007669"/>
    <property type="project" value="TreeGrafter"/>
</dbReference>
<dbReference type="GO" id="GO:0005634">
    <property type="term" value="C:nucleus"/>
    <property type="evidence" value="ECO:0007669"/>
    <property type="project" value="TreeGrafter"/>
</dbReference>
<sequence>MEFFTRTKRQSAIFEKTLKQSGFKNQQKDQLEKDSLNNVEKPIKKARRQKTTTKVPEFITTNILSESSIVQKENIKMPIDDYDEYFAKFKADHMNNGNENLENEDRGRPCFTVDNDELRAIVEADLRQTVGKLAEALNVSTATVSRHLKEIGKTKKLDKWIPHELNDYQKNRRFEICSSLILRNKNDSFLD</sequence>
<dbReference type="GO" id="GO:0006303">
    <property type="term" value="P:double-strand break repair via nonhomologous end joining"/>
    <property type="evidence" value="ECO:0007669"/>
    <property type="project" value="TreeGrafter"/>
</dbReference>
<dbReference type="GO" id="GO:0046975">
    <property type="term" value="F:histone H3K36 methyltransferase activity"/>
    <property type="evidence" value="ECO:0007669"/>
    <property type="project" value="TreeGrafter"/>
</dbReference>
<dbReference type="WBParaSite" id="SSTP_0000638300.1">
    <property type="protein sequence ID" value="SSTP_0000638300.1"/>
    <property type="gene ID" value="SSTP_0000638300"/>
</dbReference>
<dbReference type="GO" id="GO:0044547">
    <property type="term" value="F:DNA topoisomerase binding"/>
    <property type="evidence" value="ECO:0007669"/>
    <property type="project" value="TreeGrafter"/>
</dbReference>